<dbReference type="RefSeq" id="WP_230271114.1">
    <property type="nucleotide sequence ID" value="NZ_JAJKFW010000005.1"/>
</dbReference>
<dbReference type="Proteomes" id="UP001430306">
    <property type="component" value="Unassembled WGS sequence"/>
</dbReference>
<evidence type="ECO:0000313" key="2">
    <source>
        <dbReference type="Proteomes" id="UP001430306"/>
    </source>
</evidence>
<accession>A0ABS8NC81</accession>
<reference evidence="1" key="1">
    <citation type="submission" date="2021-11" db="EMBL/GenBank/DDBJ databases">
        <title>Genome sequence.</title>
        <authorList>
            <person name="Sun Q."/>
        </authorList>
    </citation>
    <scope>NUCLEOTIDE SEQUENCE</scope>
    <source>
        <strain evidence="1">JC740</strain>
    </source>
</reference>
<name>A0ABS8NC81_9BACT</name>
<gene>
    <name evidence="1" type="ORF">LOC71_02605</name>
</gene>
<organism evidence="1 2">
    <name type="scientific">Rhodopirellula halodulae</name>
    <dbReference type="NCBI Taxonomy" id="2894198"/>
    <lineage>
        <taxon>Bacteria</taxon>
        <taxon>Pseudomonadati</taxon>
        <taxon>Planctomycetota</taxon>
        <taxon>Planctomycetia</taxon>
        <taxon>Pirellulales</taxon>
        <taxon>Pirellulaceae</taxon>
        <taxon>Rhodopirellula</taxon>
    </lineage>
</organism>
<evidence type="ECO:0000313" key="1">
    <source>
        <dbReference type="EMBL" id="MCC9641148.1"/>
    </source>
</evidence>
<proteinExistence type="predicted"/>
<keyword evidence="2" id="KW-1185">Reference proteome</keyword>
<sequence>MRAHGAVVEARYTFQSHLSPPPGDAERYPTDMNVYRLYPEYTANGEHYAHWVDDGVQLMDTPQSKIGPVLEQWPNDLIFDLVRDGADCDVYMNPNGLCFTQHAVDSLSPICDGHAEWLPILLADSDPLYLFHPTETVPLGSSARFRSHNPGDNIIEVYEYHFDNPCELPCCFKIPQPDTSAAGKGGFAFTGDYVTDKLYTEMGRFRGVDFARVFPSPQNGG</sequence>
<protein>
    <submittedName>
        <fullName evidence="1">Uncharacterized protein</fullName>
    </submittedName>
</protein>
<comment type="caution">
    <text evidence="1">The sequence shown here is derived from an EMBL/GenBank/DDBJ whole genome shotgun (WGS) entry which is preliminary data.</text>
</comment>
<dbReference type="EMBL" id="JAJKFW010000005">
    <property type="protein sequence ID" value="MCC9641148.1"/>
    <property type="molecule type" value="Genomic_DNA"/>
</dbReference>